<dbReference type="EMBL" id="HBEY01017893">
    <property type="protein sequence ID" value="CAD8605304.1"/>
    <property type="molecule type" value="Transcribed_RNA"/>
</dbReference>
<organism evidence="2">
    <name type="scientific">Coccolithus braarudii</name>
    <dbReference type="NCBI Taxonomy" id="221442"/>
    <lineage>
        <taxon>Eukaryota</taxon>
        <taxon>Haptista</taxon>
        <taxon>Haptophyta</taxon>
        <taxon>Prymnesiophyceae</taxon>
        <taxon>Coccolithales</taxon>
        <taxon>Coccolithaceae</taxon>
        <taxon>Coccolithus</taxon>
    </lineage>
</organism>
<feature type="region of interest" description="Disordered" evidence="1">
    <location>
        <begin position="78"/>
        <end position="137"/>
    </location>
</feature>
<name>A0A7S0PZL5_9EUKA</name>
<evidence type="ECO:0000313" key="2">
    <source>
        <dbReference type="EMBL" id="CAD8605304.1"/>
    </source>
</evidence>
<gene>
    <name evidence="2" type="ORF">CPEL01642_LOCUS8639</name>
</gene>
<protein>
    <submittedName>
        <fullName evidence="2">Uncharacterized protein</fullName>
    </submittedName>
</protein>
<reference evidence="2" key="1">
    <citation type="submission" date="2021-01" db="EMBL/GenBank/DDBJ databases">
        <authorList>
            <person name="Corre E."/>
            <person name="Pelletier E."/>
            <person name="Niang G."/>
            <person name="Scheremetjew M."/>
            <person name="Finn R."/>
            <person name="Kale V."/>
            <person name="Holt S."/>
            <person name="Cochrane G."/>
            <person name="Meng A."/>
            <person name="Brown T."/>
            <person name="Cohen L."/>
        </authorList>
    </citation>
    <scope>NUCLEOTIDE SEQUENCE</scope>
    <source>
        <strain evidence="2">PLY182g</strain>
    </source>
</reference>
<evidence type="ECO:0000256" key="1">
    <source>
        <dbReference type="SAM" id="MobiDB-lite"/>
    </source>
</evidence>
<accession>A0A7S0PZL5</accession>
<proteinExistence type="predicted"/>
<sequence>MDGGAPPSYGGLLWCLGWRDRPGPGGCPTARPTSVMASRIRAGDLERLAQSREGALLRVPGAASASASTTHLRHFLTSASTPLPVPPTPGTHEALWAPPLPDSNADAKRVDSAPRLPPPAKRARGAGAASASAATPRRSSMWHYLNVRSAAMLPLSPGAASGDSAH</sequence>
<dbReference type="AlphaFoldDB" id="A0A7S0PZL5"/>
<feature type="compositionally biased region" description="Low complexity" evidence="1">
    <location>
        <begin position="125"/>
        <end position="137"/>
    </location>
</feature>